<dbReference type="InterPro" id="IPR005119">
    <property type="entry name" value="LysR_subst-bd"/>
</dbReference>
<dbReference type="EMBL" id="MRWD01000011">
    <property type="protein sequence ID" value="ORJ22072.1"/>
    <property type="molecule type" value="Genomic_DNA"/>
</dbReference>
<keyword evidence="3" id="KW-0238">DNA-binding</keyword>
<dbReference type="SUPFAM" id="SSF53850">
    <property type="entry name" value="Periplasmic binding protein-like II"/>
    <property type="match status" value="1"/>
</dbReference>
<evidence type="ECO:0000313" key="8">
    <source>
        <dbReference type="Proteomes" id="UP000192722"/>
    </source>
</evidence>
<dbReference type="PROSITE" id="PS50931">
    <property type="entry name" value="HTH_LYSR"/>
    <property type="match status" value="1"/>
</dbReference>
<dbReference type="Proteomes" id="UP000705283">
    <property type="component" value="Unassembled WGS sequence"/>
</dbReference>
<name>A0AA41BWQ3_9GAMM</name>
<comment type="similarity">
    <text evidence="1">Belongs to the LysR transcriptional regulatory family.</text>
</comment>
<dbReference type="InterPro" id="IPR036390">
    <property type="entry name" value="WH_DNA-bd_sf"/>
</dbReference>
<dbReference type="GO" id="GO:0003700">
    <property type="term" value="F:DNA-binding transcription factor activity"/>
    <property type="evidence" value="ECO:0007669"/>
    <property type="project" value="InterPro"/>
</dbReference>
<sequence>MARKLPSLNSLRAFEAAGRLGLIKQGAEELNVTHGAVSRQVQQLEEWLGVALFEGSKHAPKLSETGRTLLPALTAAFDQMEAAIGQIADSDEGTLDVSCPGTFTMRWLIPRLHHFQAAHPGIEVRLNSSGTSSDPIGNNVDVAVRVGNAPWPPGVVVIELFNERFGPVHAPSISLSDGSALLHTVSRRSAWADWRRRANVNQRGSDAGEFEHFYFMLEAAIAGLGVAIAPWPLVAEDVKAGRLQAPCGFIESGLSYVALRRQKQNRKADIFCRWLEAVAAEYAASPLSQPPAW</sequence>
<proteinExistence type="inferred from homology"/>
<reference evidence="7" key="1">
    <citation type="submission" date="2016-12" db="EMBL/GenBank/DDBJ databases">
        <authorList>
            <person name="Le Fleche-Mateos A."/>
        </authorList>
    </citation>
    <scope>NUCLEOTIDE SEQUENCE</scope>
    <source>
        <strain evidence="7">213</strain>
    </source>
</reference>
<dbReference type="EMBL" id="JADMKS010000004">
    <property type="protein sequence ID" value="MBF6637440.1"/>
    <property type="molecule type" value="Genomic_DNA"/>
</dbReference>
<keyword evidence="4" id="KW-0804">Transcription</keyword>
<reference evidence="7 8" key="2">
    <citation type="journal article" date="2017" name="Int. J. Syst. Evol. Microbiol.">
        <title>Rouxiella badensis sp. nov. and Rouxiella silvae sp. nov. isolated from peat bog soil in Germany and emendation of the genus description.</title>
        <authorList>
            <person name="Le Fleche-Mateos A."/>
            <person name="Kugler J.H."/>
            <person name="Hansen S.H."/>
            <person name="Syldatk C."/>
            <person name="Hausmann R."/>
            <person name="Lomprez F."/>
            <person name="Vandenbogaert M."/>
            <person name="Manuguerra J.C."/>
            <person name="Grimont P.A."/>
        </authorList>
    </citation>
    <scope>NUCLEOTIDE SEQUENCE [LARGE SCALE GENOMIC DNA]</scope>
    <source>
        <strain evidence="7 8">213</strain>
    </source>
</reference>
<evidence type="ECO:0000259" key="5">
    <source>
        <dbReference type="PROSITE" id="PS50931"/>
    </source>
</evidence>
<evidence type="ECO:0000256" key="4">
    <source>
        <dbReference type="ARBA" id="ARBA00023163"/>
    </source>
</evidence>
<dbReference type="InterPro" id="IPR000847">
    <property type="entry name" value="LysR_HTH_N"/>
</dbReference>
<keyword evidence="2" id="KW-0805">Transcription regulation</keyword>
<evidence type="ECO:0000256" key="1">
    <source>
        <dbReference type="ARBA" id="ARBA00009437"/>
    </source>
</evidence>
<organism evidence="6 9">
    <name type="scientific">Rouxiella silvae</name>
    <dbReference type="NCBI Taxonomy" id="1646373"/>
    <lineage>
        <taxon>Bacteria</taxon>
        <taxon>Pseudomonadati</taxon>
        <taxon>Pseudomonadota</taxon>
        <taxon>Gammaproteobacteria</taxon>
        <taxon>Enterobacterales</taxon>
        <taxon>Yersiniaceae</taxon>
        <taxon>Rouxiella</taxon>
    </lineage>
</organism>
<dbReference type="SUPFAM" id="SSF46785">
    <property type="entry name" value="Winged helix' DNA-binding domain"/>
    <property type="match status" value="1"/>
</dbReference>
<dbReference type="InterPro" id="IPR036388">
    <property type="entry name" value="WH-like_DNA-bd_sf"/>
</dbReference>
<protein>
    <submittedName>
        <fullName evidence="6">LysR family transcriptional regulator</fullName>
    </submittedName>
</protein>
<dbReference type="Gene3D" id="3.40.190.10">
    <property type="entry name" value="Periplasmic binding protein-like II"/>
    <property type="match status" value="2"/>
</dbReference>
<evidence type="ECO:0000256" key="2">
    <source>
        <dbReference type="ARBA" id="ARBA00023015"/>
    </source>
</evidence>
<dbReference type="InterPro" id="IPR058163">
    <property type="entry name" value="LysR-type_TF_proteobact-type"/>
</dbReference>
<dbReference type="Proteomes" id="UP000192722">
    <property type="component" value="Unassembled WGS sequence"/>
</dbReference>
<reference evidence="6" key="4">
    <citation type="submission" date="2022-09" db="EMBL/GenBank/DDBJ databases">
        <title>Rouxiella aceris sp. nov., isolated from tree sap and emended description of the genus Rhouxiella.</title>
        <authorList>
            <person name="Kim I.S."/>
        </authorList>
    </citation>
    <scope>NUCLEOTIDE SEQUENCE</scope>
    <source>
        <strain evidence="6">SAP-2</strain>
    </source>
</reference>
<evidence type="ECO:0000313" key="7">
    <source>
        <dbReference type="EMBL" id="ORJ22072.1"/>
    </source>
</evidence>
<dbReference type="GO" id="GO:0043565">
    <property type="term" value="F:sequence-specific DNA binding"/>
    <property type="evidence" value="ECO:0007669"/>
    <property type="project" value="TreeGrafter"/>
</dbReference>
<evidence type="ECO:0000256" key="3">
    <source>
        <dbReference type="ARBA" id="ARBA00023125"/>
    </source>
</evidence>
<dbReference type="PANTHER" id="PTHR30537:SF74">
    <property type="entry name" value="HTH-TYPE TRANSCRIPTIONAL REGULATOR TRPI"/>
    <property type="match status" value="1"/>
</dbReference>
<evidence type="ECO:0000313" key="9">
    <source>
        <dbReference type="Proteomes" id="UP000705283"/>
    </source>
</evidence>
<dbReference type="PANTHER" id="PTHR30537">
    <property type="entry name" value="HTH-TYPE TRANSCRIPTIONAL REGULATOR"/>
    <property type="match status" value="1"/>
</dbReference>
<dbReference type="Pfam" id="PF03466">
    <property type="entry name" value="LysR_substrate"/>
    <property type="match status" value="1"/>
</dbReference>
<dbReference type="AlphaFoldDB" id="A0AA41BWQ3"/>
<feature type="domain" description="HTH lysR-type" evidence="5">
    <location>
        <begin position="6"/>
        <end position="63"/>
    </location>
</feature>
<dbReference type="GO" id="GO:0006351">
    <property type="term" value="P:DNA-templated transcription"/>
    <property type="evidence" value="ECO:0007669"/>
    <property type="project" value="TreeGrafter"/>
</dbReference>
<evidence type="ECO:0000313" key="6">
    <source>
        <dbReference type="EMBL" id="MBF6637440.1"/>
    </source>
</evidence>
<dbReference type="Gene3D" id="1.10.10.10">
    <property type="entry name" value="Winged helix-like DNA-binding domain superfamily/Winged helix DNA-binding domain"/>
    <property type="match status" value="1"/>
</dbReference>
<gene>
    <name evidence="7" type="ORF">BS639_06325</name>
    <name evidence="6" type="ORF">ITX54_12300</name>
</gene>
<comment type="caution">
    <text evidence="6">The sequence shown here is derived from an EMBL/GenBank/DDBJ whole genome shotgun (WGS) entry which is preliminary data.</text>
</comment>
<accession>A0AA41BWQ3</accession>
<keyword evidence="8" id="KW-1185">Reference proteome</keyword>
<reference evidence="6" key="3">
    <citation type="submission" date="2020-11" db="EMBL/GenBank/DDBJ databases">
        <authorList>
            <person name="Lee S.D."/>
        </authorList>
    </citation>
    <scope>NUCLEOTIDE SEQUENCE</scope>
    <source>
        <strain evidence="6">SAP-2</strain>
    </source>
</reference>
<dbReference type="Pfam" id="PF00126">
    <property type="entry name" value="HTH_1"/>
    <property type="match status" value="1"/>
</dbReference>
<dbReference type="RefSeq" id="WP_084982573.1">
    <property type="nucleotide sequence ID" value="NZ_CBCSCF010000001.1"/>
</dbReference>